<organism evidence="1 2">
    <name type="scientific">Boletus reticuloceps</name>
    <dbReference type="NCBI Taxonomy" id="495285"/>
    <lineage>
        <taxon>Eukaryota</taxon>
        <taxon>Fungi</taxon>
        <taxon>Dikarya</taxon>
        <taxon>Basidiomycota</taxon>
        <taxon>Agaricomycotina</taxon>
        <taxon>Agaricomycetes</taxon>
        <taxon>Agaricomycetidae</taxon>
        <taxon>Boletales</taxon>
        <taxon>Boletineae</taxon>
        <taxon>Boletaceae</taxon>
        <taxon>Boletoideae</taxon>
        <taxon>Boletus</taxon>
    </lineage>
</organism>
<evidence type="ECO:0008006" key="3">
    <source>
        <dbReference type="Google" id="ProtNLM"/>
    </source>
</evidence>
<proteinExistence type="predicted"/>
<sequence>MCTQPTLYGAPVVQKRVTITRPPAPPIEDSDVLVLNSRSTLPDSSIVGAQVLYLDLRLSLSTVGSASVNWAFAGLRETVPLDEMEEDAVRYRWKHTIDSHGCDEPPDEGTMVERRDKNGESIEFETGVSIDPETGKMGPYEEVWKSEHIPSGTPFAFLISDEDPDRSTGFMGVLGPHAMGLWQGPAEEAFSTTYRSEPRCFHAVRLRSDNERFRSEEGKLHAYSKVFSTGYQMLDDQLGKFVEELLAREREGKGLWKRGERLTLWDSRGRVLTWTVWDAAHVDN</sequence>
<dbReference type="InterPro" id="IPR043047">
    <property type="entry name" value="Hri1_N_sf"/>
</dbReference>
<dbReference type="Pfam" id="PF16815">
    <property type="entry name" value="HRI1"/>
    <property type="match status" value="1"/>
</dbReference>
<evidence type="ECO:0000313" key="1">
    <source>
        <dbReference type="EMBL" id="KAG6377686.1"/>
    </source>
</evidence>
<evidence type="ECO:0000313" key="2">
    <source>
        <dbReference type="Proteomes" id="UP000683000"/>
    </source>
</evidence>
<dbReference type="EMBL" id="JAGFBS010000008">
    <property type="protein sequence ID" value="KAG6377686.1"/>
    <property type="molecule type" value="Genomic_DNA"/>
</dbReference>
<accession>A0A8I3AA87</accession>
<gene>
    <name evidence="1" type="ORF">JVT61DRAFT_14455</name>
</gene>
<keyword evidence="2" id="KW-1185">Reference proteome</keyword>
<comment type="caution">
    <text evidence="1">The sequence shown here is derived from an EMBL/GenBank/DDBJ whole genome shotgun (WGS) entry which is preliminary data.</text>
</comment>
<dbReference type="Gene3D" id="2.40.128.320">
    <property type="entry name" value="Protein HRI1, N-terminal domain"/>
    <property type="match status" value="1"/>
</dbReference>
<reference evidence="1" key="1">
    <citation type="submission" date="2021-03" db="EMBL/GenBank/DDBJ databases">
        <title>Evolutionary innovations through gain and loss of genes in the ectomycorrhizal Boletales.</title>
        <authorList>
            <person name="Wu G."/>
            <person name="Miyauchi S."/>
            <person name="Morin E."/>
            <person name="Yang Z.-L."/>
            <person name="Xu J."/>
            <person name="Martin F.M."/>
        </authorList>
    </citation>
    <scope>NUCLEOTIDE SEQUENCE</scope>
    <source>
        <strain evidence="1">BR01</strain>
    </source>
</reference>
<dbReference type="OrthoDB" id="4045395at2759"/>
<protein>
    <recommendedName>
        <fullName evidence="3">Protein HRI1</fullName>
    </recommendedName>
</protein>
<dbReference type="AlphaFoldDB" id="A0A8I3AA87"/>
<dbReference type="InterPro" id="IPR031818">
    <property type="entry name" value="Hri1"/>
</dbReference>
<name>A0A8I3AA87_9AGAM</name>
<dbReference type="Proteomes" id="UP000683000">
    <property type="component" value="Unassembled WGS sequence"/>
</dbReference>